<dbReference type="InterPro" id="IPR001753">
    <property type="entry name" value="Enoyl-CoA_hydra/iso"/>
</dbReference>
<evidence type="ECO:0000256" key="3">
    <source>
        <dbReference type="ARBA" id="ARBA00023026"/>
    </source>
</evidence>
<dbReference type="InterPro" id="IPR051053">
    <property type="entry name" value="ECH/Chromodomain_protein"/>
</dbReference>
<dbReference type="EMBL" id="JAGMWT010000001">
    <property type="protein sequence ID" value="KAH7138551.1"/>
    <property type="molecule type" value="Genomic_DNA"/>
</dbReference>
<dbReference type="PANTHER" id="PTHR43684:SF4">
    <property type="entry name" value="ENOYL-COA HYDRATASE_ISOMERASE FAMILY PROTEIN (AFU_ORTHOLOGUE AFUA_1G01890)"/>
    <property type="match status" value="1"/>
</dbReference>
<organism evidence="4 5">
    <name type="scientific">Dendryphion nanum</name>
    <dbReference type="NCBI Taxonomy" id="256645"/>
    <lineage>
        <taxon>Eukaryota</taxon>
        <taxon>Fungi</taxon>
        <taxon>Dikarya</taxon>
        <taxon>Ascomycota</taxon>
        <taxon>Pezizomycotina</taxon>
        <taxon>Dothideomycetes</taxon>
        <taxon>Pleosporomycetidae</taxon>
        <taxon>Pleosporales</taxon>
        <taxon>Torulaceae</taxon>
        <taxon>Dendryphion</taxon>
    </lineage>
</organism>
<dbReference type="OrthoDB" id="2018133at2759"/>
<dbReference type="Pfam" id="PF00378">
    <property type="entry name" value="ECH_1"/>
    <property type="match status" value="1"/>
</dbReference>
<keyword evidence="3" id="KW-0843">Virulence</keyword>
<keyword evidence="5" id="KW-1185">Reference proteome</keyword>
<dbReference type="Proteomes" id="UP000700596">
    <property type="component" value="Unassembled WGS sequence"/>
</dbReference>
<reference evidence="4" key="1">
    <citation type="journal article" date="2021" name="Nat. Commun.">
        <title>Genetic determinants of endophytism in the Arabidopsis root mycobiome.</title>
        <authorList>
            <person name="Mesny F."/>
            <person name="Miyauchi S."/>
            <person name="Thiergart T."/>
            <person name="Pickel B."/>
            <person name="Atanasova L."/>
            <person name="Karlsson M."/>
            <person name="Huettel B."/>
            <person name="Barry K.W."/>
            <person name="Haridas S."/>
            <person name="Chen C."/>
            <person name="Bauer D."/>
            <person name="Andreopoulos W."/>
            <person name="Pangilinan J."/>
            <person name="LaButti K."/>
            <person name="Riley R."/>
            <person name="Lipzen A."/>
            <person name="Clum A."/>
            <person name="Drula E."/>
            <person name="Henrissat B."/>
            <person name="Kohler A."/>
            <person name="Grigoriev I.V."/>
            <person name="Martin F.M."/>
            <person name="Hacquard S."/>
        </authorList>
    </citation>
    <scope>NUCLEOTIDE SEQUENCE</scope>
    <source>
        <strain evidence="4">MPI-CAGE-CH-0243</strain>
    </source>
</reference>
<sequence>MASLPRPPIALPKSYNDLPFTQIKTSHYEKDPSIIILTLFRPKNYNAFTNTMMLELEHAYGLFDVDDRVKCIVFTGTGKIFCAGADLDDGFVGGKEKTNEHRDGGGRVTLAIHHCRKPTIGALQGSAVGVGITMTLPMNIRIAYKGAKIGFVFARRGLVMEACSSYFLPRLIGHSRAMTAVTTGSTYLATDSVWGGLFAETLERSEDVLPRALEVAKEVVRNTSVVSTYLMKEMMFRGKESAEATHLLDSRILYELFVSADNKEGVQSFMQKRPAEFTGTMDNTSVSAYPWWMPVDVVGRAKVDPSTKSKI</sequence>
<evidence type="ECO:0000313" key="5">
    <source>
        <dbReference type="Proteomes" id="UP000700596"/>
    </source>
</evidence>
<comment type="similarity">
    <text evidence="2">Belongs to the enoyl-CoA hydratase/isomerase family.</text>
</comment>
<dbReference type="InterPro" id="IPR029045">
    <property type="entry name" value="ClpP/crotonase-like_dom_sf"/>
</dbReference>
<dbReference type="InterPro" id="IPR014748">
    <property type="entry name" value="Enoyl-CoA_hydra_C"/>
</dbReference>
<dbReference type="Gene3D" id="3.90.226.10">
    <property type="entry name" value="2-enoyl-CoA Hydratase, Chain A, domain 1"/>
    <property type="match status" value="1"/>
</dbReference>
<dbReference type="CDD" id="cd06558">
    <property type="entry name" value="crotonase-like"/>
    <property type="match status" value="1"/>
</dbReference>
<proteinExistence type="inferred from homology"/>
<comment type="pathway">
    <text evidence="1">Mycotoxin biosynthesis.</text>
</comment>
<gene>
    <name evidence="4" type="ORF">B0J11DRAFT_514707</name>
</gene>
<comment type="caution">
    <text evidence="4">The sequence shown here is derived from an EMBL/GenBank/DDBJ whole genome shotgun (WGS) entry which is preliminary data.</text>
</comment>
<dbReference type="PANTHER" id="PTHR43684">
    <property type="match status" value="1"/>
</dbReference>
<name>A0A9P9EKJ2_9PLEO</name>
<evidence type="ECO:0000313" key="4">
    <source>
        <dbReference type="EMBL" id="KAH7138551.1"/>
    </source>
</evidence>
<evidence type="ECO:0000256" key="1">
    <source>
        <dbReference type="ARBA" id="ARBA00004685"/>
    </source>
</evidence>
<dbReference type="SUPFAM" id="SSF52096">
    <property type="entry name" value="ClpP/crotonase"/>
    <property type="match status" value="1"/>
</dbReference>
<dbReference type="AlphaFoldDB" id="A0A9P9EKJ2"/>
<evidence type="ECO:0000256" key="2">
    <source>
        <dbReference type="ARBA" id="ARBA00005254"/>
    </source>
</evidence>
<accession>A0A9P9EKJ2</accession>
<dbReference type="Gene3D" id="1.10.12.10">
    <property type="entry name" value="Lyase 2-enoyl-coa Hydratase, Chain A, domain 2"/>
    <property type="match status" value="1"/>
</dbReference>
<protein>
    <submittedName>
        <fullName evidence="4">Enoyl-CoA hydratase/isomerase-like protein</fullName>
    </submittedName>
</protein>